<dbReference type="InterPro" id="IPR032374">
    <property type="entry name" value="SGTA_dimer"/>
</dbReference>
<organism evidence="7 8">
    <name type="scientific">Heterodera schachtii</name>
    <name type="common">Sugarbeet cyst nematode worm</name>
    <name type="synonym">Tylenchus schachtii</name>
    <dbReference type="NCBI Taxonomy" id="97005"/>
    <lineage>
        <taxon>Eukaryota</taxon>
        <taxon>Metazoa</taxon>
        <taxon>Ecdysozoa</taxon>
        <taxon>Nematoda</taxon>
        <taxon>Chromadorea</taxon>
        <taxon>Rhabditida</taxon>
        <taxon>Tylenchina</taxon>
        <taxon>Tylenchomorpha</taxon>
        <taxon>Tylenchoidea</taxon>
        <taxon>Heteroderidae</taxon>
        <taxon>Heteroderinae</taxon>
        <taxon>Heterodera</taxon>
    </lineage>
</organism>
<dbReference type="Pfam" id="PF00515">
    <property type="entry name" value="TPR_1"/>
    <property type="match status" value="2"/>
</dbReference>
<keyword evidence="2" id="KW-0677">Repeat</keyword>
<dbReference type="InterPro" id="IPR011990">
    <property type="entry name" value="TPR-like_helical_dom_sf"/>
</dbReference>
<comment type="similarity">
    <text evidence="1">Belongs to the SGT family.</text>
</comment>
<dbReference type="AlphaFoldDB" id="A0ABD2IEL1"/>
<sequence length="355" mass="39210">MAANENMQTEDNKKGKVTNDERNLVVSFIQFLRHKVSSNQCTDEQIEGLEVAIQCLETAFFVSDKNYAFQPSKPLIEIFKAAEGLPDGDQEFPKPTQTDVEKSNALKEEGNELVKSNKFEEAILKYNEAIKLNRDPIFFCNRAAAYCRLEQYDLAIQDCRTALALDPKYAKAYGRMGVALSCQNRYDHAVEAYKKALELDPGNESYKNNLSIAEDKLLKTREALRNNPQPNPFANMFGGPGGMGGLMNNPEMMSTITNIMQDPNMRNMMTQMVQSMGQPGQQNQDQGQAGNPSANAFSEMLRVGEALARSMQESNPDLVEQLRRQFGGEDGNDGGGGGAGGNQNNNNQQPPPGSV</sequence>
<evidence type="ECO:0000256" key="1">
    <source>
        <dbReference type="ARBA" id="ARBA00008175"/>
    </source>
</evidence>
<evidence type="ECO:0000256" key="5">
    <source>
        <dbReference type="SAM" id="MobiDB-lite"/>
    </source>
</evidence>
<feature type="region of interest" description="Disordered" evidence="5">
    <location>
        <begin position="305"/>
        <end position="355"/>
    </location>
</feature>
<evidence type="ECO:0000259" key="6">
    <source>
        <dbReference type="Pfam" id="PF16546"/>
    </source>
</evidence>
<feature type="compositionally biased region" description="Low complexity" evidence="5">
    <location>
        <begin position="275"/>
        <end position="290"/>
    </location>
</feature>
<reference evidence="7 8" key="1">
    <citation type="submission" date="2024-10" db="EMBL/GenBank/DDBJ databases">
        <authorList>
            <person name="Kim D."/>
        </authorList>
    </citation>
    <scope>NUCLEOTIDE SEQUENCE [LARGE SCALE GENOMIC DNA]</scope>
    <source>
        <strain evidence="7">Taebaek</strain>
    </source>
</reference>
<dbReference type="SUPFAM" id="SSF48452">
    <property type="entry name" value="TPR-like"/>
    <property type="match status" value="1"/>
</dbReference>
<gene>
    <name evidence="7" type="ORF">niasHS_013536</name>
</gene>
<keyword evidence="8" id="KW-1185">Reference proteome</keyword>
<keyword evidence="3 4" id="KW-0802">TPR repeat</keyword>
<dbReference type="InterPro" id="IPR019734">
    <property type="entry name" value="TPR_rpt"/>
</dbReference>
<dbReference type="EMBL" id="JBICCN010000338">
    <property type="protein sequence ID" value="KAL3076265.1"/>
    <property type="molecule type" value="Genomic_DNA"/>
</dbReference>
<dbReference type="PROSITE" id="PS50293">
    <property type="entry name" value="TPR_REGION"/>
    <property type="match status" value="1"/>
</dbReference>
<dbReference type="Gene3D" id="1.25.40.10">
    <property type="entry name" value="Tetratricopeptide repeat domain"/>
    <property type="match status" value="1"/>
</dbReference>
<feature type="repeat" description="TPR" evidence="4">
    <location>
        <begin position="103"/>
        <end position="136"/>
    </location>
</feature>
<feature type="region of interest" description="Disordered" evidence="5">
    <location>
        <begin position="275"/>
        <end position="294"/>
    </location>
</feature>
<dbReference type="PROSITE" id="PS50005">
    <property type="entry name" value="TPR"/>
    <property type="match status" value="2"/>
</dbReference>
<evidence type="ECO:0000313" key="8">
    <source>
        <dbReference type="Proteomes" id="UP001620645"/>
    </source>
</evidence>
<evidence type="ECO:0000256" key="2">
    <source>
        <dbReference type="ARBA" id="ARBA00022737"/>
    </source>
</evidence>
<comment type="caution">
    <text evidence="7">The sequence shown here is derived from an EMBL/GenBank/DDBJ whole genome shotgun (WGS) entry which is preliminary data.</text>
</comment>
<accession>A0ABD2IEL1</accession>
<dbReference type="Pfam" id="PF16546">
    <property type="entry name" value="SGTA_dimer"/>
    <property type="match status" value="1"/>
</dbReference>
<protein>
    <recommendedName>
        <fullName evidence="6">SGTA homodimerisation domain-containing protein</fullName>
    </recommendedName>
</protein>
<dbReference type="Gene3D" id="1.20.5.420">
    <property type="entry name" value="Immunoglobulin FC, subunit C"/>
    <property type="match status" value="1"/>
</dbReference>
<dbReference type="SMART" id="SM00028">
    <property type="entry name" value="TPR"/>
    <property type="match status" value="3"/>
</dbReference>
<proteinExistence type="inferred from homology"/>
<dbReference type="InterPro" id="IPR047150">
    <property type="entry name" value="SGT"/>
</dbReference>
<name>A0ABD2IEL1_HETSC</name>
<evidence type="ECO:0000313" key="7">
    <source>
        <dbReference type="EMBL" id="KAL3076265.1"/>
    </source>
</evidence>
<dbReference type="Proteomes" id="UP001620645">
    <property type="component" value="Unassembled WGS sequence"/>
</dbReference>
<dbReference type="PANTHER" id="PTHR45831:SF2">
    <property type="entry name" value="LD24721P"/>
    <property type="match status" value="1"/>
</dbReference>
<evidence type="ECO:0000256" key="3">
    <source>
        <dbReference type="ARBA" id="ARBA00022803"/>
    </source>
</evidence>
<evidence type="ECO:0000256" key="4">
    <source>
        <dbReference type="PROSITE-ProRule" id="PRU00339"/>
    </source>
</evidence>
<feature type="domain" description="SGTA homodimerisation" evidence="6">
    <location>
        <begin position="21"/>
        <end position="80"/>
    </location>
</feature>
<dbReference type="PANTHER" id="PTHR45831">
    <property type="entry name" value="LD24721P"/>
    <property type="match status" value="1"/>
</dbReference>
<feature type="repeat" description="TPR" evidence="4">
    <location>
        <begin position="170"/>
        <end position="203"/>
    </location>
</feature>
<dbReference type="FunFam" id="1.25.40.10:FF:000732">
    <property type="entry name" value="Small Glutamine-rich Tetratrico repeat protein"/>
    <property type="match status" value="1"/>
</dbReference>